<proteinExistence type="inferred from homology"/>
<keyword evidence="5 10" id="KW-0547">Nucleotide-binding</keyword>
<feature type="domain" description="Protein kinase" evidence="12">
    <location>
        <begin position="400"/>
        <end position="653"/>
    </location>
</feature>
<dbReference type="SMART" id="SM00220">
    <property type="entry name" value="S_TKc"/>
    <property type="match status" value="1"/>
</dbReference>
<evidence type="ECO:0000256" key="2">
    <source>
        <dbReference type="ARBA" id="ARBA00012406"/>
    </source>
</evidence>
<dbReference type="InterPro" id="IPR000719">
    <property type="entry name" value="Prot_kinase_dom"/>
</dbReference>
<evidence type="ECO:0000313" key="14">
    <source>
        <dbReference type="Proteomes" id="UP001202328"/>
    </source>
</evidence>
<dbReference type="InterPro" id="IPR011009">
    <property type="entry name" value="Kinase-like_dom_sf"/>
</dbReference>
<dbReference type="FunFam" id="1.10.510.10:FF:000359">
    <property type="entry name" value="Mitogen-activated protein kinase 1, putative, expressed"/>
    <property type="match status" value="1"/>
</dbReference>
<dbReference type="GO" id="GO:0005737">
    <property type="term" value="C:cytoplasm"/>
    <property type="evidence" value="ECO:0007669"/>
    <property type="project" value="TreeGrafter"/>
</dbReference>
<dbReference type="PROSITE" id="PS00107">
    <property type="entry name" value="PROTEIN_KINASE_ATP"/>
    <property type="match status" value="1"/>
</dbReference>
<comment type="catalytic activity">
    <reaction evidence="9">
        <text>L-seryl-[protein] + ATP = O-phospho-L-seryl-[protein] + ADP + H(+)</text>
        <dbReference type="Rhea" id="RHEA:17989"/>
        <dbReference type="Rhea" id="RHEA-COMP:9863"/>
        <dbReference type="Rhea" id="RHEA-COMP:11604"/>
        <dbReference type="ChEBI" id="CHEBI:15378"/>
        <dbReference type="ChEBI" id="CHEBI:29999"/>
        <dbReference type="ChEBI" id="CHEBI:30616"/>
        <dbReference type="ChEBI" id="CHEBI:83421"/>
        <dbReference type="ChEBI" id="CHEBI:456216"/>
        <dbReference type="EC" id="2.7.11.25"/>
    </reaction>
</comment>
<evidence type="ECO:0000256" key="1">
    <source>
        <dbReference type="ARBA" id="ARBA00006529"/>
    </source>
</evidence>
<dbReference type="Proteomes" id="UP001202328">
    <property type="component" value="Unassembled WGS sequence"/>
</dbReference>
<evidence type="ECO:0000256" key="10">
    <source>
        <dbReference type="PROSITE-ProRule" id="PRU10141"/>
    </source>
</evidence>
<feature type="binding site" evidence="10">
    <location>
        <position position="428"/>
    </location>
    <ligand>
        <name>ATP</name>
        <dbReference type="ChEBI" id="CHEBI:30616"/>
    </ligand>
</feature>
<evidence type="ECO:0000256" key="5">
    <source>
        <dbReference type="ARBA" id="ARBA00022741"/>
    </source>
</evidence>
<dbReference type="AlphaFoldDB" id="A0AAD4THA0"/>
<gene>
    <name evidence="13" type="ORF">MKW98_017067</name>
</gene>
<dbReference type="PANTHER" id="PTHR48016:SF29">
    <property type="entry name" value="MITOGEN-ACTIVATED PROTEIN KINASE KINASE KINASE 1-RELATED"/>
    <property type="match status" value="1"/>
</dbReference>
<sequence>MNIVDDIQKSIQSLELDSADDNNEEIAAPEGVKSDEDEQKEVEIKGVRSHQQQQRQQRKSRPRLDRTIAEKYSNDDDEYDGERGGGASTSFSSSFSEEEDYSSVLKTHSLDILSSCYTYRTSFRIGGSDGGEIDRICLSLGLSGPEDFAISPSDWKESKANSSSDLHSNLIPHFYHHVNNFSDNNTKLKKKKVDVVDKDGAVVAVGGGGGGIKGVRSPLLGHHFYHVNNSLVSNNNTKLEKKKVDVVDKDGAVAVGGGIKGVRSPLLAPPPPMSLHVRDYSGSTWDLINSFAPEDNYFNSDMTGGKRGSSSGVLHIEANSSDEDEQEELEIGGTVFVIDRDEELDGESLGETDSSSFTMSYSEDYSSTTTEHNIVNSILTTYNIISPNGSFRRNIRSWTWTKGTFLGSGSYGVVSEGFSDDGFFFAVKEVSLLDQGNQGKQSIYQLEQEIALLSNFEHENIVQYLGTDKDEGKLYIFLELVTKGSLAQLYQKYDLRDSQVSSYTRQILHGLKYLHDQNIIHRDIKCANILMDANGSVKLADFGLAKPTRLNDVKSSKGTAFWMAPEVVNRKNTGYGLPADIWSLGCTVLEMLTHQLPYAPLEWMQATYRIGKGEPPSVPDNLSPDARDFILNCLQVKPEDRPTAATLLDHSFVRRSQPSSSGSDSPFHSRWR</sequence>
<dbReference type="PANTHER" id="PTHR48016">
    <property type="entry name" value="MAP KINASE KINASE KINASE SSK2-RELATED-RELATED"/>
    <property type="match status" value="1"/>
</dbReference>
<dbReference type="PROSITE" id="PS00108">
    <property type="entry name" value="PROTEIN_KINASE_ST"/>
    <property type="match status" value="1"/>
</dbReference>
<dbReference type="InterPro" id="IPR017441">
    <property type="entry name" value="Protein_kinase_ATP_BS"/>
</dbReference>
<evidence type="ECO:0000313" key="13">
    <source>
        <dbReference type="EMBL" id="KAI3960343.1"/>
    </source>
</evidence>
<dbReference type="InterPro" id="IPR050538">
    <property type="entry name" value="MAP_kinase_kinase_kinase"/>
</dbReference>
<evidence type="ECO:0000256" key="9">
    <source>
        <dbReference type="ARBA" id="ARBA00048329"/>
    </source>
</evidence>
<evidence type="ECO:0000259" key="12">
    <source>
        <dbReference type="PROSITE" id="PS50011"/>
    </source>
</evidence>
<dbReference type="PROSITE" id="PS50011">
    <property type="entry name" value="PROTEIN_KINASE_DOM"/>
    <property type="match status" value="1"/>
</dbReference>
<keyword evidence="14" id="KW-1185">Reference proteome</keyword>
<dbReference type="Gene3D" id="1.10.510.10">
    <property type="entry name" value="Transferase(Phosphotransferase) domain 1"/>
    <property type="match status" value="1"/>
</dbReference>
<evidence type="ECO:0000256" key="3">
    <source>
        <dbReference type="ARBA" id="ARBA00022527"/>
    </source>
</evidence>
<feature type="compositionally biased region" description="Basic and acidic residues" evidence="11">
    <location>
        <begin position="62"/>
        <end position="74"/>
    </location>
</feature>
<evidence type="ECO:0000256" key="11">
    <source>
        <dbReference type="SAM" id="MobiDB-lite"/>
    </source>
</evidence>
<evidence type="ECO:0000256" key="4">
    <source>
        <dbReference type="ARBA" id="ARBA00022679"/>
    </source>
</evidence>
<dbReference type="Gene3D" id="3.30.200.20">
    <property type="entry name" value="Phosphorylase Kinase, domain 1"/>
    <property type="match status" value="1"/>
</dbReference>
<comment type="caution">
    <text evidence="13">The sequence shown here is derived from an EMBL/GenBank/DDBJ whole genome shotgun (WGS) entry which is preliminary data.</text>
</comment>
<keyword evidence="3" id="KW-0723">Serine/threonine-protein kinase</keyword>
<feature type="region of interest" description="Disordered" evidence="11">
    <location>
        <begin position="14"/>
        <end position="94"/>
    </location>
</feature>
<protein>
    <recommendedName>
        <fullName evidence="2">mitogen-activated protein kinase kinase kinase</fullName>
        <ecNumber evidence="2">2.7.11.25</ecNumber>
    </recommendedName>
</protein>
<evidence type="ECO:0000256" key="7">
    <source>
        <dbReference type="ARBA" id="ARBA00022840"/>
    </source>
</evidence>
<keyword evidence="4" id="KW-0808">Transferase</keyword>
<keyword evidence="7 10" id="KW-0067">ATP-binding</keyword>
<evidence type="ECO:0000256" key="6">
    <source>
        <dbReference type="ARBA" id="ARBA00022777"/>
    </source>
</evidence>
<accession>A0AAD4THA0</accession>
<dbReference type="EMBL" id="JAJJMB010000948">
    <property type="protein sequence ID" value="KAI3960343.1"/>
    <property type="molecule type" value="Genomic_DNA"/>
</dbReference>
<dbReference type="InterPro" id="IPR008271">
    <property type="entry name" value="Ser/Thr_kinase_AS"/>
</dbReference>
<dbReference type="EC" id="2.7.11.25" evidence="2"/>
<evidence type="ECO:0000256" key="8">
    <source>
        <dbReference type="ARBA" id="ARBA00047559"/>
    </source>
</evidence>
<dbReference type="GO" id="GO:0005524">
    <property type="term" value="F:ATP binding"/>
    <property type="evidence" value="ECO:0007669"/>
    <property type="project" value="UniProtKB-UniRule"/>
</dbReference>
<dbReference type="Pfam" id="PF00069">
    <property type="entry name" value="Pkinase"/>
    <property type="match status" value="1"/>
</dbReference>
<dbReference type="GO" id="GO:1902065">
    <property type="term" value="P:response to L-glutamate"/>
    <property type="evidence" value="ECO:0007669"/>
    <property type="project" value="UniProtKB-ARBA"/>
</dbReference>
<comment type="catalytic activity">
    <reaction evidence="8">
        <text>L-threonyl-[protein] + ATP = O-phospho-L-threonyl-[protein] + ADP + H(+)</text>
        <dbReference type="Rhea" id="RHEA:46608"/>
        <dbReference type="Rhea" id="RHEA-COMP:11060"/>
        <dbReference type="Rhea" id="RHEA-COMP:11605"/>
        <dbReference type="ChEBI" id="CHEBI:15378"/>
        <dbReference type="ChEBI" id="CHEBI:30013"/>
        <dbReference type="ChEBI" id="CHEBI:30616"/>
        <dbReference type="ChEBI" id="CHEBI:61977"/>
        <dbReference type="ChEBI" id="CHEBI:456216"/>
        <dbReference type="EC" id="2.7.11.25"/>
    </reaction>
</comment>
<dbReference type="GO" id="GO:0004709">
    <property type="term" value="F:MAP kinase kinase kinase activity"/>
    <property type="evidence" value="ECO:0007669"/>
    <property type="project" value="UniProtKB-EC"/>
</dbReference>
<organism evidence="13 14">
    <name type="scientific">Papaver atlanticum</name>
    <dbReference type="NCBI Taxonomy" id="357466"/>
    <lineage>
        <taxon>Eukaryota</taxon>
        <taxon>Viridiplantae</taxon>
        <taxon>Streptophyta</taxon>
        <taxon>Embryophyta</taxon>
        <taxon>Tracheophyta</taxon>
        <taxon>Spermatophyta</taxon>
        <taxon>Magnoliopsida</taxon>
        <taxon>Ranunculales</taxon>
        <taxon>Papaveraceae</taxon>
        <taxon>Papaveroideae</taxon>
        <taxon>Papaver</taxon>
    </lineage>
</organism>
<name>A0AAD4THA0_9MAGN</name>
<dbReference type="SUPFAM" id="SSF56112">
    <property type="entry name" value="Protein kinase-like (PK-like)"/>
    <property type="match status" value="1"/>
</dbReference>
<comment type="similarity">
    <text evidence="1">Belongs to the protein kinase superfamily. STE Ser/Thr protein kinase family. MAP kinase kinase kinase subfamily.</text>
</comment>
<reference evidence="13" key="1">
    <citation type="submission" date="2022-04" db="EMBL/GenBank/DDBJ databases">
        <title>A functionally conserved STORR gene fusion in Papaver species that diverged 16.8 million years ago.</title>
        <authorList>
            <person name="Catania T."/>
        </authorList>
    </citation>
    <scope>NUCLEOTIDE SEQUENCE</scope>
    <source>
        <strain evidence="13">S-188037</strain>
    </source>
</reference>
<keyword evidence="6" id="KW-0418">Kinase</keyword>